<protein>
    <recommendedName>
        <fullName evidence="3">Tetratricopeptide repeat protein</fullName>
    </recommendedName>
</protein>
<evidence type="ECO:0008006" key="3">
    <source>
        <dbReference type="Google" id="ProtNLM"/>
    </source>
</evidence>
<dbReference type="RefSeq" id="WP_303299850.1">
    <property type="nucleotide sequence ID" value="NZ_BAABDA010000042.1"/>
</dbReference>
<dbReference type="Proteomes" id="UP001176806">
    <property type="component" value="Unassembled WGS sequence"/>
</dbReference>
<sequence length="340" mass="40115">MKEIKKQDLIEGWNDESQSEFWKAYCKKRNKLDFVSRTANQLINEQQQQVAINLLSCIVEDYNQNKDQILSKEKYPSLYKSDILKICIRIAKMFKELDNTDLAETYFEKGEAFYLSKEKIKSLDPKAAWEGYLSWAQFYIDSGNLDLASKTLDKFEKCHSNHGSYGVFMKLHIQLAKLTNDFSESDRIHCERRKWNGLSSYEDIENMDYLNSLEEILNDPIEAAEGIIVYHHVDCEEIYAKDRLALQKLDMLFNSNDEYLISDYQEEFLNSKMIPELGSYLGEVLINSFKGQWIRADKLMKFRVRITDRIINPFFYAYKVAHYGHRLIEDFYNKEATNNV</sequence>
<comment type="caution">
    <text evidence="1">The sequence shown here is derived from an EMBL/GenBank/DDBJ whole genome shotgun (WGS) entry which is preliminary data.</text>
</comment>
<reference evidence="1" key="1">
    <citation type="submission" date="2023-07" db="EMBL/GenBank/DDBJ databases">
        <title>Two novel species in the genus Flavivirga.</title>
        <authorList>
            <person name="Kwon K."/>
        </authorList>
    </citation>
    <scope>NUCLEOTIDE SEQUENCE</scope>
    <source>
        <strain evidence="1">KACC 14158</strain>
    </source>
</reference>
<accession>A0ABT8WI39</accession>
<keyword evidence="2" id="KW-1185">Reference proteome</keyword>
<evidence type="ECO:0000313" key="1">
    <source>
        <dbReference type="EMBL" id="MDO5972790.1"/>
    </source>
</evidence>
<organism evidence="1 2">
    <name type="scientific">Flavivirga jejuensis</name>
    <dbReference type="NCBI Taxonomy" id="870487"/>
    <lineage>
        <taxon>Bacteria</taxon>
        <taxon>Pseudomonadati</taxon>
        <taxon>Bacteroidota</taxon>
        <taxon>Flavobacteriia</taxon>
        <taxon>Flavobacteriales</taxon>
        <taxon>Flavobacteriaceae</taxon>
        <taxon>Flavivirga</taxon>
    </lineage>
</organism>
<evidence type="ECO:0000313" key="2">
    <source>
        <dbReference type="Proteomes" id="UP001176806"/>
    </source>
</evidence>
<gene>
    <name evidence="1" type="ORF">Q4Q40_01225</name>
</gene>
<name>A0ABT8WI39_9FLAO</name>
<proteinExistence type="predicted"/>
<dbReference type="EMBL" id="JAUOEL010000001">
    <property type="protein sequence ID" value="MDO5972790.1"/>
    <property type="molecule type" value="Genomic_DNA"/>
</dbReference>